<feature type="domain" description="HTH marR-type" evidence="4">
    <location>
        <begin position="1"/>
        <end position="138"/>
    </location>
</feature>
<dbReference type="OrthoDB" id="511972at2"/>
<dbReference type="EMBL" id="QAAA01000012">
    <property type="protein sequence ID" value="PTN01533.1"/>
    <property type="molecule type" value="Genomic_DNA"/>
</dbReference>
<dbReference type="Gene3D" id="1.10.10.10">
    <property type="entry name" value="Winged helix-like DNA-binding domain superfamily/Winged helix DNA-binding domain"/>
    <property type="match status" value="1"/>
</dbReference>
<keyword evidence="3" id="KW-0804">Transcription</keyword>
<dbReference type="InterPro" id="IPR000835">
    <property type="entry name" value="HTH_MarR-typ"/>
</dbReference>
<dbReference type="InterPro" id="IPR036388">
    <property type="entry name" value="WH-like_DNA-bd_sf"/>
</dbReference>
<evidence type="ECO:0000256" key="3">
    <source>
        <dbReference type="ARBA" id="ARBA00023163"/>
    </source>
</evidence>
<dbReference type="GO" id="GO:0003700">
    <property type="term" value="F:DNA-binding transcription factor activity"/>
    <property type="evidence" value="ECO:0007669"/>
    <property type="project" value="InterPro"/>
</dbReference>
<dbReference type="SUPFAM" id="SSF46785">
    <property type="entry name" value="Winged helix' DNA-binding domain"/>
    <property type="match status" value="1"/>
</dbReference>
<dbReference type="PANTHER" id="PTHR42756:SF1">
    <property type="entry name" value="TRANSCRIPTIONAL REPRESSOR OF EMRAB OPERON"/>
    <property type="match status" value="1"/>
</dbReference>
<name>A0A2T5BQQ0_9RHOB</name>
<dbReference type="Pfam" id="PF01047">
    <property type="entry name" value="MarR"/>
    <property type="match status" value="1"/>
</dbReference>
<dbReference type="PROSITE" id="PS01117">
    <property type="entry name" value="HTH_MARR_1"/>
    <property type="match status" value="1"/>
</dbReference>
<keyword evidence="1" id="KW-0805">Transcription regulation</keyword>
<evidence type="ECO:0000313" key="5">
    <source>
        <dbReference type="EMBL" id="PTN01533.1"/>
    </source>
</evidence>
<dbReference type="PROSITE" id="PS50995">
    <property type="entry name" value="HTH_MARR_2"/>
    <property type="match status" value="1"/>
</dbReference>
<comment type="caution">
    <text evidence="5">The sequence shown here is derived from an EMBL/GenBank/DDBJ whole genome shotgun (WGS) entry which is preliminary data.</text>
</comment>
<keyword evidence="6" id="KW-1185">Reference proteome</keyword>
<reference evidence="5 6" key="1">
    <citation type="submission" date="2018-04" db="EMBL/GenBank/DDBJ databases">
        <title>Genomic Encyclopedia of Archaeal and Bacterial Type Strains, Phase II (KMG-II): from individual species to whole genera.</title>
        <authorList>
            <person name="Goeker M."/>
        </authorList>
    </citation>
    <scope>NUCLEOTIDE SEQUENCE [LARGE SCALE GENOMIC DNA]</scope>
    <source>
        <strain evidence="5 6">DSM 18064</strain>
    </source>
</reference>
<dbReference type="InterPro" id="IPR036390">
    <property type="entry name" value="WH_DNA-bd_sf"/>
</dbReference>
<keyword evidence="2 5" id="KW-0238">DNA-binding</keyword>
<dbReference type="GO" id="GO:0003677">
    <property type="term" value="F:DNA binding"/>
    <property type="evidence" value="ECO:0007669"/>
    <property type="project" value="UniProtKB-KW"/>
</dbReference>
<sequence length="146" mass="16459">MTFSKEHSAGFVANHMARLFAHGLARRIAPLGLAPAQFMVLLELWQEDGLTQHDLVTRLDVEQATMSNTLRRMERDGLIVRRAHDHDRRARRICLTDKARALQAAAIRAAQDQNETALASLSDAERAHLMALMHKVVGAMRRNWGD</sequence>
<proteinExistence type="predicted"/>
<evidence type="ECO:0000256" key="1">
    <source>
        <dbReference type="ARBA" id="ARBA00023015"/>
    </source>
</evidence>
<dbReference type="PRINTS" id="PR00598">
    <property type="entry name" value="HTHMARR"/>
</dbReference>
<evidence type="ECO:0000256" key="2">
    <source>
        <dbReference type="ARBA" id="ARBA00023125"/>
    </source>
</evidence>
<evidence type="ECO:0000259" key="4">
    <source>
        <dbReference type="PROSITE" id="PS50995"/>
    </source>
</evidence>
<dbReference type="PANTHER" id="PTHR42756">
    <property type="entry name" value="TRANSCRIPTIONAL REGULATOR, MARR"/>
    <property type="match status" value="1"/>
</dbReference>
<evidence type="ECO:0000313" key="6">
    <source>
        <dbReference type="Proteomes" id="UP000243859"/>
    </source>
</evidence>
<dbReference type="Proteomes" id="UP000243859">
    <property type="component" value="Unassembled WGS sequence"/>
</dbReference>
<dbReference type="AlphaFoldDB" id="A0A2T5BQQ0"/>
<dbReference type="SMART" id="SM00347">
    <property type="entry name" value="HTH_MARR"/>
    <property type="match status" value="1"/>
</dbReference>
<dbReference type="InterPro" id="IPR023187">
    <property type="entry name" value="Tscrpt_reg_MarR-type_CS"/>
</dbReference>
<organism evidence="5 6">
    <name type="scientific">Rhodovulum imhoffii</name>
    <dbReference type="NCBI Taxonomy" id="365340"/>
    <lineage>
        <taxon>Bacteria</taxon>
        <taxon>Pseudomonadati</taxon>
        <taxon>Pseudomonadota</taxon>
        <taxon>Alphaproteobacteria</taxon>
        <taxon>Rhodobacterales</taxon>
        <taxon>Paracoccaceae</taxon>
        <taxon>Rhodovulum</taxon>
    </lineage>
</organism>
<gene>
    <name evidence="5" type="ORF">C8N32_11243</name>
</gene>
<protein>
    <submittedName>
        <fullName evidence="5">DNA-binding MarR family transcriptional regulator</fullName>
    </submittedName>
</protein>
<dbReference type="RefSeq" id="WP_107892932.1">
    <property type="nucleotide sequence ID" value="NZ_NHSI01000048.1"/>
</dbReference>
<accession>A0A2T5BQQ0</accession>